<feature type="region of interest" description="Disordered" evidence="1">
    <location>
        <begin position="1"/>
        <end position="21"/>
    </location>
</feature>
<gene>
    <name evidence="2" type="ORF">C2G38_2181648</name>
</gene>
<proteinExistence type="predicted"/>
<reference evidence="2 3" key="1">
    <citation type="submission" date="2018-06" db="EMBL/GenBank/DDBJ databases">
        <title>Comparative genomics reveals the genomic features of Rhizophagus irregularis, R. cerebriforme, R. diaphanum and Gigaspora rosea, and their symbiotic lifestyle signature.</title>
        <authorList>
            <person name="Morin E."/>
            <person name="San Clemente H."/>
            <person name="Chen E.C.H."/>
            <person name="De La Providencia I."/>
            <person name="Hainaut M."/>
            <person name="Kuo A."/>
            <person name="Kohler A."/>
            <person name="Murat C."/>
            <person name="Tang N."/>
            <person name="Roy S."/>
            <person name="Loubradou J."/>
            <person name="Henrissat B."/>
            <person name="Grigoriev I.V."/>
            <person name="Corradi N."/>
            <person name="Roux C."/>
            <person name="Martin F.M."/>
        </authorList>
    </citation>
    <scope>NUCLEOTIDE SEQUENCE [LARGE SCALE GENOMIC DNA]</scope>
    <source>
        <strain evidence="2 3">DAOM 194757</strain>
    </source>
</reference>
<evidence type="ECO:0000313" key="2">
    <source>
        <dbReference type="EMBL" id="RIB19484.1"/>
    </source>
</evidence>
<dbReference type="EMBL" id="QKWP01000470">
    <property type="protein sequence ID" value="RIB19484.1"/>
    <property type="molecule type" value="Genomic_DNA"/>
</dbReference>
<sequence length="198" mass="23402">MSVSTMEEAKEKTPTSSWQYNNENCYEGDKEHRLANQGLSDIEAINRLYDLEPCYKGKSRGVTNKIEALLQYKKAMDTKHVDKIIELCYRHAMKIEKGTLVDYQESVKRDKSKEIKVGMDEYKILNCYQNAIRAKLDKTFIILEWFLRPIENRYPGVKDYKSLEKDRQKLRDQFQESIVRIVEDVNRDFENDQNNSVV</sequence>
<keyword evidence="3" id="KW-1185">Reference proteome</keyword>
<accession>A0A397VAG8</accession>
<dbReference type="OrthoDB" id="10645053at2759"/>
<dbReference type="AlphaFoldDB" id="A0A397VAG8"/>
<evidence type="ECO:0000313" key="3">
    <source>
        <dbReference type="Proteomes" id="UP000266673"/>
    </source>
</evidence>
<organism evidence="2 3">
    <name type="scientific">Gigaspora rosea</name>
    <dbReference type="NCBI Taxonomy" id="44941"/>
    <lineage>
        <taxon>Eukaryota</taxon>
        <taxon>Fungi</taxon>
        <taxon>Fungi incertae sedis</taxon>
        <taxon>Mucoromycota</taxon>
        <taxon>Glomeromycotina</taxon>
        <taxon>Glomeromycetes</taxon>
        <taxon>Diversisporales</taxon>
        <taxon>Gigasporaceae</taxon>
        <taxon>Gigaspora</taxon>
    </lineage>
</organism>
<comment type="caution">
    <text evidence="2">The sequence shown here is derived from an EMBL/GenBank/DDBJ whole genome shotgun (WGS) entry which is preliminary data.</text>
</comment>
<name>A0A397VAG8_9GLOM</name>
<evidence type="ECO:0000256" key="1">
    <source>
        <dbReference type="SAM" id="MobiDB-lite"/>
    </source>
</evidence>
<protein>
    <submittedName>
        <fullName evidence="2">Uncharacterized protein</fullName>
    </submittedName>
</protein>
<dbReference type="Proteomes" id="UP000266673">
    <property type="component" value="Unassembled WGS sequence"/>
</dbReference>